<proteinExistence type="predicted"/>
<evidence type="ECO:0000313" key="1">
    <source>
        <dbReference type="EMBL" id="KAJ0025724.1"/>
    </source>
</evidence>
<gene>
    <name evidence="1" type="ORF">Pint_07858</name>
</gene>
<accession>A0ACC0XWY3</accession>
<dbReference type="Proteomes" id="UP001163603">
    <property type="component" value="Chromosome 10"/>
</dbReference>
<sequence>MKKSSNKWTCVVCNQKQSVRKVFAQGFMAKDLRGFVQSFNISRSREQEQGGMGDGFEAEIEKEMSNKKPKLNKYHTTTGGEGDDELQKTFFNSQGQVGDEETREHEKARASATSNWSSYLTQDDTEPTTCQATMSMAASKWSNYMTQNDMETATCQPKNTNVLSKWSSYMTKNDIEPTTCQASKATAASKWRDYMTQDMEPRMTKAASTARQTKMAKAASKWEEGDKEQRPHLPKEGKAASKWDNYLTHEEDDLQGLNGRKIADQIGNWSNGVFETTTNDQRVEDDIHPDFI</sequence>
<evidence type="ECO:0000313" key="2">
    <source>
        <dbReference type="Proteomes" id="UP001163603"/>
    </source>
</evidence>
<organism evidence="1 2">
    <name type="scientific">Pistacia integerrima</name>
    <dbReference type="NCBI Taxonomy" id="434235"/>
    <lineage>
        <taxon>Eukaryota</taxon>
        <taxon>Viridiplantae</taxon>
        <taxon>Streptophyta</taxon>
        <taxon>Embryophyta</taxon>
        <taxon>Tracheophyta</taxon>
        <taxon>Spermatophyta</taxon>
        <taxon>Magnoliopsida</taxon>
        <taxon>eudicotyledons</taxon>
        <taxon>Gunneridae</taxon>
        <taxon>Pentapetalae</taxon>
        <taxon>rosids</taxon>
        <taxon>malvids</taxon>
        <taxon>Sapindales</taxon>
        <taxon>Anacardiaceae</taxon>
        <taxon>Pistacia</taxon>
    </lineage>
</organism>
<comment type="caution">
    <text evidence="1">The sequence shown here is derived from an EMBL/GenBank/DDBJ whole genome shotgun (WGS) entry which is preliminary data.</text>
</comment>
<name>A0ACC0XWY3_9ROSI</name>
<protein>
    <submittedName>
        <fullName evidence="1">Uncharacterized protein</fullName>
    </submittedName>
</protein>
<dbReference type="EMBL" id="CM047745">
    <property type="protein sequence ID" value="KAJ0025724.1"/>
    <property type="molecule type" value="Genomic_DNA"/>
</dbReference>
<keyword evidence="2" id="KW-1185">Reference proteome</keyword>
<reference evidence="2" key="1">
    <citation type="journal article" date="2023" name="G3 (Bethesda)">
        <title>Genome assembly and association tests identify interacting loci associated with vigor, precocity, and sex in interspecific pistachio rootstocks.</title>
        <authorList>
            <person name="Palmer W."/>
            <person name="Jacygrad E."/>
            <person name="Sagayaradj S."/>
            <person name="Cavanaugh K."/>
            <person name="Han R."/>
            <person name="Bertier L."/>
            <person name="Beede B."/>
            <person name="Kafkas S."/>
            <person name="Golino D."/>
            <person name="Preece J."/>
            <person name="Michelmore R."/>
        </authorList>
    </citation>
    <scope>NUCLEOTIDE SEQUENCE [LARGE SCALE GENOMIC DNA]</scope>
</reference>